<evidence type="ECO:0000256" key="5">
    <source>
        <dbReference type="ARBA" id="ARBA00022825"/>
    </source>
</evidence>
<dbReference type="InterPro" id="IPR008256">
    <property type="entry name" value="Peptidase_S1B"/>
</dbReference>
<organism evidence="8 9">
    <name type="scientific">Thermoflavimicrobium dichotomicum</name>
    <dbReference type="NCBI Taxonomy" id="46223"/>
    <lineage>
        <taxon>Bacteria</taxon>
        <taxon>Bacillati</taxon>
        <taxon>Bacillota</taxon>
        <taxon>Bacilli</taxon>
        <taxon>Bacillales</taxon>
        <taxon>Thermoactinomycetaceae</taxon>
        <taxon>Thermoflavimicrobium</taxon>
    </lineage>
</organism>
<dbReference type="Proteomes" id="UP000199545">
    <property type="component" value="Unassembled WGS sequence"/>
</dbReference>
<evidence type="ECO:0000313" key="8">
    <source>
        <dbReference type="EMBL" id="SFI83979.1"/>
    </source>
</evidence>
<feature type="chain" id="PRO_5039754915" description="Serine protease" evidence="6">
    <location>
        <begin position="30"/>
        <end position="316"/>
    </location>
</feature>
<keyword evidence="9" id="KW-1185">Reference proteome</keyword>
<dbReference type="RefSeq" id="WP_093227994.1">
    <property type="nucleotide sequence ID" value="NZ_FORR01000002.1"/>
</dbReference>
<dbReference type="AlphaFoldDB" id="A0A1I3LGW9"/>
<evidence type="ECO:0000313" key="9">
    <source>
        <dbReference type="Proteomes" id="UP000199545"/>
    </source>
</evidence>
<dbReference type="EMBL" id="FORR01000002">
    <property type="protein sequence ID" value="SFI83979.1"/>
    <property type="molecule type" value="Genomic_DNA"/>
</dbReference>
<reference evidence="8 9" key="1">
    <citation type="submission" date="2016-10" db="EMBL/GenBank/DDBJ databases">
        <authorList>
            <person name="de Groot N.N."/>
        </authorList>
    </citation>
    <scope>NUCLEOTIDE SEQUENCE [LARGE SCALE GENOMIC DNA]</scope>
    <source>
        <strain evidence="8 9">DSM 44778</strain>
    </source>
</reference>
<dbReference type="PROSITE" id="PS00134">
    <property type="entry name" value="TRYPSIN_HIS"/>
    <property type="match status" value="1"/>
</dbReference>
<dbReference type="PROSITE" id="PS00673">
    <property type="entry name" value="V8_SER"/>
    <property type="match status" value="1"/>
</dbReference>
<dbReference type="InterPro" id="IPR000126">
    <property type="entry name" value="V8_ser_AS"/>
</dbReference>
<dbReference type="EC" id="3.4.21.-" evidence="6"/>
<evidence type="ECO:0000256" key="3">
    <source>
        <dbReference type="ARBA" id="ARBA00022729"/>
    </source>
</evidence>
<dbReference type="PROSITE" id="PS00672">
    <property type="entry name" value="V8_HIS"/>
    <property type="match status" value="1"/>
</dbReference>
<proteinExistence type="inferred from homology"/>
<dbReference type="PANTHER" id="PTHR15462">
    <property type="entry name" value="SERINE PROTEASE"/>
    <property type="match status" value="1"/>
</dbReference>
<dbReference type="InterPro" id="IPR018114">
    <property type="entry name" value="TRYPSIN_HIS"/>
</dbReference>
<dbReference type="SUPFAM" id="SSF50494">
    <property type="entry name" value="Trypsin-like serine proteases"/>
    <property type="match status" value="1"/>
</dbReference>
<feature type="signal peptide" evidence="6">
    <location>
        <begin position="1"/>
        <end position="29"/>
    </location>
</feature>
<evidence type="ECO:0000256" key="1">
    <source>
        <dbReference type="ARBA" id="ARBA00008764"/>
    </source>
</evidence>
<dbReference type="GO" id="GO:0004252">
    <property type="term" value="F:serine-type endopeptidase activity"/>
    <property type="evidence" value="ECO:0007669"/>
    <property type="project" value="InterPro"/>
</dbReference>
<evidence type="ECO:0000256" key="4">
    <source>
        <dbReference type="ARBA" id="ARBA00022801"/>
    </source>
</evidence>
<dbReference type="InterPro" id="IPR050966">
    <property type="entry name" value="Glutamyl_endopeptidase"/>
</dbReference>
<dbReference type="InterPro" id="IPR028301">
    <property type="entry name" value="V8_his_AS"/>
</dbReference>
<feature type="domain" description="Peptidase S1" evidence="7">
    <location>
        <begin position="110"/>
        <end position="274"/>
    </location>
</feature>
<dbReference type="OrthoDB" id="191045at2"/>
<dbReference type="InterPro" id="IPR001254">
    <property type="entry name" value="Trypsin_dom"/>
</dbReference>
<dbReference type="InterPro" id="IPR043504">
    <property type="entry name" value="Peptidase_S1_PA_chymotrypsin"/>
</dbReference>
<evidence type="ECO:0000256" key="6">
    <source>
        <dbReference type="RuleBase" id="RU004296"/>
    </source>
</evidence>
<sequence>MKKRHVLLSFTLALGLALAPFLSNSSTSAAASKLPSNALISNKGTVITPEKVKRFAATSKKKNAATAYRGNGKLKNAKETVVKKVQPVRFGSYDIGIRSVIGTDDRTRVTNTTTYPYSAIAHIESSIGGCTGWMIGPRTLVTAGHCVYDPDTKQWATDVTVTPGRNGTSKPYGSAKDIEIFVSAGWGQNGDIGHDYAVIILDQEIGYATGWFGYRWTSSSLTGVAENISGYPGDKTYGTQWQHADKIRKTETYRLYYANDTYGGQSGSPVYQKYEASCDGPCAIAIHTYGAGGTSYNSGTRITEEVFDTLNYLKDY</sequence>
<dbReference type="Pfam" id="PF00089">
    <property type="entry name" value="Trypsin"/>
    <property type="match status" value="1"/>
</dbReference>
<gene>
    <name evidence="8" type="ORF">SAMN05421852_102189</name>
</gene>
<dbReference type="PRINTS" id="PR00839">
    <property type="entry name" value="V8PROTEASE"/>
</dbReference>
<evidence type="ECO:0000259" key="7">
    <source>
        <dbReference type="Pfam" id="PF00089"/>
    </source>
</evidence>
<comment type="similarity">
    <text evidence="1 6">Belongs to the peptidase S1B family.</text>
</comment>
<keyword evidence="4 6" id="KW-0378">Hydrolase</keyword>
<keyword evidence="3 6" id="KW-0732">Signal</keyword>
<dbReference type="InterPro" id="IPR009003">
    <property type="entry name" value="Peptidase_S1_PA"/>
</dbReference>
<dbReference type="GO" id="GO:0006508">
    <property type="term" value="P:proteolysis"/>
    <property type="evidence" value="ECO:0007669"/>
    <property type="project" value="UniProtKB-KW"/>
</dbReference>
<keyword evidence="5 6" id="KW-0720">Serine protease</keyword>
<dbReference type="STRING" id="46223.SAMN05421852_102189"/>
<keyword evidence="2 6" id="KW-0645">Protease</keyword>
<name>A0A1I3LGW9_9BACL</name>
<dbReference type="Gene3D" id="2.40.10.10">
    <property type="entry name" value="Trypsin-like serine proteases"/>
    <property type="match status" value="2"/>
</dbReference>
<evidence type="ECO:0000256" key="2">
    <source>
        <dbReference type="ARBA" id="ARBA00022670"/>
    </source>
</evidence>
<protein>
    <recommendedName>
        <fullName evidence="6">Serine protease</fullName>
        <ecNumber evidence="6">3.4.21.-</ecNumber>
    </recommendedName>
</protein>
<accession>A0A1I3LGW9</accession>
<dbReference type="PANTHER" id="PTHR15462:SF8">
    <property type="entry name" value="SERINE PROTEASE"/>
    <property type="match status" value="1"/>
</dbReference>